<comment type="caution">
    <text evidence="1">The sequence shown here is derived from an EMBL/GenBank/DDBJ whole genome shotgun (WGS) entry which is preliminary data.</text>
</comment>
<reference evidence="1" key="1">
    <citation type="submission" date="2023-05" db="EMBL/GenBank/DDBJ databases">
        <authorList>
            <person name="Stuckert A."/>
        </authorList>
    </citation>
    <scope>NUCLEOTIDE SEQUENCE</scope>
</reference>
<name>A0ABN9HKE0_9NEOB</name>
<dbReference type="Proteomes" id="UP001162483">
    <property type="component" value="Unassembled WGS sequence"/>
</dbReference>
<protein>
    <submittedName>
        <fullName evidence="1">Uncharacterized protein</fullName>
    </submittedName>
</protein>
<accession>A0ABN9HKE0</accession>
<gene>
    <name evidence="1" type="ORF">SPARVUS_LOCUS16068142</name>
</gene>
<organism evidence="1 2">
    <name type="scientific">Staurois parvus</name>
    <dbReference type="NCBI Taxonomy" id="386267"/>
    <lineage>
        <taxon>Eukaryota</taxon>
        <taxon>Metazoa</taxon>
        <taxon>Chordata</taxon>
        <taxon>Craniata</taxon>
        <taxon>Vertebrata</taxon>
        <taxon>Euteleostomi</taxon>
        <taxon>Amphibia</taxon>
        <taxon>Batrachia</taxon>
        <taxon>Anura</taxon>
        <taxon>Neobatrachia</taxon>
        <taxon>Ranoidea</taxon>
        <taxon>Ranidae</taxon>
        <taxon>Staurois</taxon>
    </lineage>
</organism>
<dbReference type="EMBL" id="CATNWA010021003">
    <property type="protein sequence ID" value="CAI9620946.1"/>
    <property type="molecule type" value="Genomic_DNA"/>
</dbReference>
<sequence>MKATGNNSNNHHAATGLYSNGDVFSGVKNHTSLSDNPMDVSGFGGCQENGICLAALCQV</sequence>
<keyword evidence="2" id="KW-1185">Reference proteome</keyword>
<evidence type="ECO:0000313" key="2">
    <source>
        <dbReference type="Proteomes" id="UP001162483"/>
    </source>
</evidence>
<evidence type="ECO:0000313" key="1">
    <source>
        <dbReference type="EMBL" id="CAI9620946.1"/>
    </source>
</evidence>
<proteinExistence type="predicted"/>